<feature type="domain" description="PilZ" evidence="1">
    <location>
        <begin position="12"/>
        <end position="104"/>
    </location>
</feature>
<evidence type="ECO:0000313" key="2">
    <source>
        <dbReference type="EMBL" id="CAB1275919.1"/>
    </source>
</evidence>
<evidence type="ECO:0000259" key="1">
    <source>
        <dbReference type="Pfam" id="PF07238"/>
    </source>
</evidence>
<dbReference type="KEGG" id="ntg:NSCAC_0908"/>
<accession>A0A7G1Q9D3</accession>
<proteinExistence type="predicted"/>
<sequence length="116" mass="13176">MSDITGSPSIYHLSLTIRDIDALYQAYIPFIKHGGLFIPTSKHYKIDDRISIQLTLLSEIEEITFSGKVIWITPESAHNRNPGVGVQFESSNDDVRTKIETYLADRLNSEKPTYTM</sequence>
<dbReference type="AlphaFoldDB" id="A0A7G1Q9D3"/>
<dbReference type="EMBL" id="LR778175">
    <property type="protein sequence ID" value="CAB1275919.1"/>
    <property type="molecule type" value="Genomic_DNA"/>
</dbReference>
<reference evidence="2 3" key="1">
    <citation type="submission" date="2020-03" db="EMBL/GenBank/DDBJ databases">
        <authorList>
            <person name="Picone N."/>
        </authorList>
    </citation>
    <scope>NUCLEOTIDE SEQUENCE [LARGE SCALE GENOMIC DNA]</scope>
    <source>
        <strain evidence="2">NSCAC1</strain>
    </source>
</reference>
<keyword evidence="3" id="KW-1185">Reference proteome</keyword>
<organism evidence="2 3">
    <name type="scientific">Candidatus Nitrosacidococcus tergens</name>
    <dbReference type="NCBI Taxonomy" id="553981"/>
    <lineage>
        <taxon>Bacteria</taxon>
        <taxon>Pseudomonadati</taxon>
        <taxon>Pseudomonadota</taxon>
        <taxon>Gammaproteobacteria</taxon>
        <taxon>Chromatiales</taxon>
        <taxon>Chromatiaceae</taxon>
        <taxon>Candidatus Nitrosacidococcus</taxon>
    </lineage>
</organism>
<dbReference type="Pfam" id="PF07238">
    <property type="entry name" value="PilZ"/>
    <property type="match status" value="1"/>
</dbReference>
<gene>
    <name evidence="2" type="ORF">NSCAC_0908</name>
</gene>
<dbReference type="InterPro" id="IPR009875">
    <property type="entry name" value="PilZ_domain"/>
</dbReference>
<name>A0A7G1Q9D3_9GAMM</name>
<evidence type="ECO:0000313" key="3">
    <source>
        <dbReference type="Proteomes" id="UP000516072"/>
    </source>
</evidence>
<dbReference type="GO" id="GO:0035438">
    <property type="term" value="F:cyclic-di-GMP binding"/>
    <property type="evidence" value="ECO:0007669"/>
    <property type="project" value="InterPro"/>
</dbReference>
<dbReference type="Proteomes" id="UP000516072">
    <property type="component" value="Chromosome"/>
</dbReference>
<dbReference type="RefSeq" id="WP_197743658.1">
    <property type="nucleotide sequence ID" value="NZ_LR778175.1"/>
</dbReference>
<dbReference type="Gene3D" id="2.40.10.220">
    <property type="entry name" value="predicted glycosyltransferase like domains"/>
    <property type="match status" value="1"/>
</dbReference>
<protein>
    <submittedName>
        <fullName evidence="2">Type 4 fimbrial biogenesis protein PilZ</fullName>
    </submittedName>
</protein>